<proteinExistence type="predicted"/>
<protein>
    <submittedName>
        <fullName evidence="2">Uncharacterized protein</fullName>
    </submittedName>
</protein>
<feature type="region of interest" description="Disordered" evidence="1">
    <location>
        <begin position="14"/>
        <end position="39"/>
    </location>
</feature>
<accession>A0A6J4IGP5</accession>
<sequence length="39" mass="4127">MNPFHVAADAAWIGHSSRNGQHLRPNPGLPRVGSRPAGP</sequence>
<evidence type="ECO:0000313" key="2">
    <source>
        <dbReference type="EMBL" id="CAA9249862.1"/>
    </source>
</evidence>
<name>A0A6J4IGP5_9PROT</name>
<evidence type="ECO:0000256" key="1">
    <source>
        <dbReference type="SAM" id="MobiDB-lite"/>
    </source>
</evidence>
<dbReference type="AlphaFoldDB" id="A0A6J4IGP5"/>
<dbReference type="EMBL" id="CADCTD010000081">
    <property type="protein sequence ID" value="CAA9249862.1"/>
    <property type="molecule type" value="Genomic_DNA"/>
</dbReference>
<organism evidence="2">
    <name type="scientific">uncultured Craurococcus sp</name>
    <dbReference type="NCBI Taxonomy" id="1135998"/>
    <lineage>
        <taxon>Bacteria</taxon>
        <taxon>Pseudomonadati</taxon>
        <taxon>Pseudomonadota</taxon>
        <taxon>Alphaproteobacteria</taxon>
        <taxon>Acetobacterales</taxon>
        <taxon>Acetobacteraceae</taxon>
        <taxon>Craurococcus</taxon>
        <taxon>environmental samples</taxon>
    </lineage>
</organism>
<reference evidence="2" key="1">
    <citation type="submission" date="2020-02" db="EMBL/GenBank/DDBJ databases">
        <authorList>
            <person name="Meier V. D."/>
        </authorList>
    </citation>
    <scope>NUCLEOTIDE SEQUENCE</scope>
    <source>
        <strain evidence="2">AVDCRST_MAG27</strain>
    </source>
</reference>
<gene>
    <name evidence="2" type="ORF">AVDCRST_MAG27-1990</name>
</gene>